<organism evidence="2 3">
    <name type="scientific">Rhizobium phaseoli</name>
    <dbReference type="NCBI Taxonomy" id="396"/>
    <lineage>
        <taxon>Bacteria</taxon>
        <taxon>Pseudomonadati</taxon>
        <taxon>Pseudomonadota</taxon>
        <taxon>Alphaproteobacteria</taxon>
        <taxon>Hyphomicrobiales</taxon>
        <taxon>Rhizobiaceae</taxon>
        <taxon>Rhizobium/Agrobacterium group</taxon>
        <taxon>Rhizobium</taxon>
    </lineage>
</organism>
<accession>A0A7K3UDN1</accession>
<feature type="region of interest" description="Disordered" evidence="1">
    <location>
        <begin position="1"/>
        <end position="33"/>
    </location>
</feature>
<feature type="compositionally biased region" description="Basic and acidic residues" evidence="1">
    <location>
        <begin position="1"/>
        <end position="10"/>
    </location>
</feature>
<evidence type="ECO:0000313" key="3">
    <source>
        <dbReference type="Proteomes" id="UP000471753"/>
    </source>
</evidence>
<gene>
    <name evidence="2" type="ORF">GR197_14600</name>
</gene>
<evidence type="ECO:0000313" key="2">
    <source>
        <dbReference type="EMBL" id="NEJ71760.1"/>
    </source>
</evidence>
<reference evidence="2 3" key="1">
    <citation type="submission" date="2019-12" db="EMBL/GenBank/DDBJ databases">
        <title>Rhizobium genotypes associated with high levels of biological nitrogen fixation by grain legumes in a temperate-maritime cropping system.</title>
        <authorList>
            <person name="Maluk M."/>
            <person name="Francesc Ferrando Molina F."/>
            <person name="Lopez Del Egido L."/>
            <person name="Lafos M."/>
            <person name="Langarica-Fuentes A."/>
            <person name="Gebre Yohannes G."/>
            <person name="Young M.W."/>
            <person name="Martin P."/>
            <person name="Gantlett R."/>
            <person name="Kenicer G."/>
            <person name="Hawes C."/>
            <person name="Begg G.S."/>
            <person name="Quilliam R.S."/>
            <person name="Squire G.R."/>
            <person name="Poole P.S."/>
            <person name="Young P.W."/>
            <person name="Iannetta P.M."/>
            <person name="James E.K."/>
        </authorList>
    </citation>
    <scope>NUCLEOTIDE SEQUENCE [LARGE SCALE GENOMIC DNA]</scope>
    <source>
        <strain evidence="2 3">JHI366</strain>
    </source>
</reference>
<dbReference type="AlphaFoldDB" id="A0A7K3UDN1"/>
<dbReference type="EMBL" id="WUFT01000008">
    <property type="protein sequence ID" value="NEJ71760.1"/>
    <property type="molecule type" value="Genomic_DNA"/>
</dbReference>
<comment type="caution">
    <text evidence="2">The sequence shown here is derived from an EMBL/GenBank/DDBJ whole genome shotgun (WGS) entry which is preliminary data.</text>
</comment>
<dbReference type="RefSeq" id="WP_164010261.1">
    <property type="nucleotide sequence ID" value="NZ_WUFT01000008.1"/>
</dbReference>
<name>A0A7K3UDN1_9HYPH</name>
<proteinExistence type="predicted"/>
<dbReference type="Proteomes" id="UP000471753">
    <property type="component" value="Unassembled WGS sequence"/>
</dbReference>
<evidence type="ECO:0000256" key="1">
    <source>
        <dbReference type="SAM" id="MobiDB-lite"/>
    </source>
</evidence>
<sequence length="69" mass="7140">MSGLHDRAGGDEAGAATLLGNPEKAASTRNATDRIVTAGAVPASDAGRSLIERGEEPTDLHVFWSRHGN</sequence>
<protein>
    <submittedName>
        <fullName evidence="2">Uncharacterized protein</fullName>
    </submittedName>
</protein>